<organism evidence="1 2">
    <name type="scientific">Irpex rosettiformis</name>
    <dbReference type="NCBI Taxonomy" id="378272"/>
    <lineage>
        <taxon>Eukaryota</taxon>
        <taxon>Fungi</taxon>
        <taxon>Dikarya</taxon>
        <taxon>Basidiomycota</taxon>
        <taxon>Agaricomycotina</taxon>
        <taxon>Agaricomycetes</taxon>
        <taxon>Polyporales</taxon>
        <taxon>Irpicaceae</taxon>
        <taxon>Irpex</taxon>
    </lineage>
</organism>
<proteinExistence type="predicted"/>
<sequence length="154" mass="17697">MPFLRGGRRDSTLLRALVGCRGWRVVRRITTSDEGEPRYQVRSRDASSLRVRPAPEPVQPRRWHPIDSESSAISSITRPSIPDLPPSGANPRLRPITSPRSLLVPISDGYGDFDKYKSLPRHRHRQRQASRVVQEIRRTPERSYSLLSFYLLCL</sequence>
<comment type="caution">
    <text evidence="1">The sequence shown here is derived from an EMBL/GenBank/DDBJ whole genome shotgun (WGS) entry which is preliminary data.</text>
</comment>
<gene>
    <name evidence="1" type="ORF">BDY19DRAFT_708924</name>
</gene>
<dbReference type="Proteomes" id="UP001055072">
    <property type="component" value="Unassembled WGS sequence"/>
</dbReference>
<keyword evidence="2" id="KW-1185">Reference proteome</keyword>
<evidence type="ECO:0000313" key="1">
    <source>
        <dbReference type="EMBL" id="KAI0083310.1"/>
    </source>
</evidence>
<evidence type="ECO:0000313" key="2">
    <source>
        <dbReference type="Proteomes" id="UP001055072"/>
    </source>
</evidence>
<protein>
    <submittedName>
        <fullName evidence="1">Uncharacterized protein</fullName>
    </submittedName>
</protein>
<accession>A0ACB8TMY9</accession>
<dbReference type="EMBL" id="MU274974">
    <property type="protein sequence ID" value="KAI0083310.1"/>
    <property type="molecule type" value="Genomic_DNA"/>
</dbReference>
<name>A0ACB8TMY9_9APHY</name>
<reference evidence="1" key="1">
    <citation type="journal article" date="2021" name="Environ. Microbiol.">
        <title>Gene family expansions and transcriptome signatures uncover fungal adaptations to wood decay.</title>
        <authorList>
            <person name="Hage H."/>
            <person name="Miyauchi S."/>
            <person name="Viragh M."/>
            <person name="Drula E."/>
            <person name="Min B."/>
            <person name="Chaduli D."/>
            <person name="Navarro D."/>
            <person name="Favel A."/>
            <person name="Norest M."/>
            <person name="Lesage-Meessen L."/>
            <person name="Balint B."/>
            <person name="Merenyi Z."/>
            <person name="de Eugenio L."/>
            <person name="Morin E."/>
            <person name="Martinez A.T."/>
            <person name="Baldrian P."/>
            <person name="Stursova M."/>
            <person name="Martinez M.J."/>
            <person name="Novotny C."/>
            <person name="Magnuson J.K."/>
            <person name="Spatafora J.W."/>
            <person name="Maurice S."/>
            <person name="Pangilinan J."/>
            <person name="Andreopoulos W."/>
            <person name="LaButti K."/>
            <person name="Hundley H."/>
            <person name="Na H."/>
            <person name="Kuo A."/>
            <person name="Barry K."/>
            <person name="Lipzen A."/>
            <person name="Henrissat B."/>
            <person name="Riley R."/>
            <person name="Ahrendt S."/>
            <person name="Nagy L.G."/>
            <person name="Grigoriev I.V."/>
            <person name="Martin F."/>
            <person name="Rosso M.N."/>
        </authorList>
    </citation>
    <scope>NUCLEOTIDE SEQUENCE</scope>
    <source>
        <strain evidence="1">CBS 384.51</strain>
    </source>
</reference>